<dbReference type="EMBL" id="JBHTEF010000001">
    <property type="protein sequence ID" value="MFC7581773.1"/>
    <property type="molecule type" value="Genomic_DNA"/>
</dbReference>
<feature type="domain" description="DUF3566" evidence="2">
    <location>
        <begin position="17"/>
        <end position="132"/>
    </location>
</feature>
<gene>
    <name evidence="3" type="ORF">ACFQWG_11260</name>
</gene>
<keyword evidence="1" id="KW-0812">Transmembrane</keyword>
<evidence type="ECO:0000313" key="4">
    <source>
        <dbReference type="Proteomes" id="UP001596527"/>
    </source>
</evidence>
<organism evidence="3 4">
    <name type="scientific">Schaalia naturae</name>
    <dbReference type="NCBI Taxonomy" id="635203"/>
    <lineage>
        <taxon>Bacteria</taxon>
        <taxon>Bacillati</taxon>
        <taxon>Actinomycetota</taxon>
        <taxon>Actinomycetes</taxon>
        <taxon>Actinomycetales</taxon>
        <taxon>Actinomycetaceae</taxon>
        <taxon>Schaalia</taxon>
    </lineage>
</organism>
<accession>A0ABW2SQL8</accession>
<keyword evidence="1" id="KW-0472">Membrane</keyword>
<sequence>MSERTEVGTGADAGALRRVDLAVARVDAWTVMKVSFLLSVALGIATVIAAFVVWTMLDGMHVFSDLQEFLETLSADRFIALLDYVRLPKMMSYATIVAVVNVVLLTAISTLGALLYNVVAALVGGVRVSLMDE</sequence>
<keyword evidence="4" id="KW-1185">Reference proteome</keyword>
<feature type="transmembrane region" description="Helical" evidence="1">
    <location>
        <begin position="90"/>
        <end position="123"/>
    </location>
</feature>
<protein>
    <submittedName>
        <fullName evidence="3">DUF3566 domain-containing protein</fullName>
    </submittedName>
</protein>
<evidence type="ECO:0000259" key="2">
    <source>
        <dbReference type="Pfam" id="PF12089"/>
    </source>
</evidence>
<name>A0ABW2SQL8_9ACTO</name>
<dbReference type="RefSeq" id="WP_380975359.1">
    <property type="nucleotide sequence ID" value="NZ_JBHTEF010000001.1"/>
</dbReference>
<dbReference type="InterPro" id="IPR021949">
    <property type="entry name" value="DUF3566_TM"/>
</dbReference>
<feature type="transmembrane region" description="Helical" evidence="1">
    <location>
        <begin position="34"/>
        <end position="57"/>
    </location>
</feature>
<dbReference type="Proteomes" id="UP001596527">
    <property type="component" value="Unassembled WGS sequence"/>
</dbReference>
<evidence type="ECO:0000256" key="1">
    <source>
        <dbReference type="SAM" id="Phobius"/>
    </source>
</evidence>
<keyword evidence="1" id="KW-1133">Transmembrane helix</keyword>
<comment type="caution">
    <text evidence="3">The sequence shown here is derived from an EMBL/GenBank/DDBJ whole genome shotgun (WGS) entry which is preliminary data.</text>
</comment>
<dbReference type="Pfam" id="PF12089">
    <property type="entry name" value="DUF3566"/>
    <property type="match status" value="1"/>
</dbReference>
<proteinExistence type="predicted"/>
<evidence type="ECO:0000313" key="3">
    <source>
        <dbReference type="EMBL" id="MFC7581773.1"/>
    </source>
</evidence>
<reference evidence="4" key="1">
    <citation type="journal article" date="2019" name="Int. J. Syst. Evol. Microbiol.">
        <title>The Global Catalogue of Microorganisms (GCM) 10K type strain sequencing project: providing services to taxonomists for standard genome sequencing and annotation.</title>
        <authorList>
            <consortium name="The Broad Institute Genomics Platform"/>
            <consortium name="The Broad Institute Genome Sequencing Center for Infectious Disease"/>
            <person name="Wu L."/>
            <person name="Ma J."/>
        </authorList>
    </citation>
    <scope>NUCLEOTIDE SEQUENCE [LARGE SCALE GENOMIC DNA]</scope>
    <source>
        <strain evidence="4">CCUG 56698</strain>
    </source>
</reference>